<dbReference type="EMBL" id="QVFU01000013">
    <property type="protein sequence ID" value="RFS45814.1"/>
    <property type="molecule type" value="Genomic_DNA"/>
</dbReference>
<keyword evidence="3" id="KW-1185">Reference proteome</keyword>
<dbReference type="OrthoDB" id="3524297at2"/>
<name>A0A372FYW7_9ACTN</name>
<gene>
    <name evidence="2" type="ORF">D0Q02_14485</name>
</gene>
<evidence type="ECO:0008006" key="4">
    <source>
        <dbReference type="Google" id="ProtNLM"/>
    </source>
</evidence>
<dbReference type="RefSeq" id="WP_117228505.1">
    <property type="nucleotide sequence ID" value="NZ_CP061725.1"/>
</dbReference>
<evidence type="ECO:0000256" key="1">
    <source>
        <dbReference type="SAM" id="MobiDB-lite"/>
    </source>
</evidence>
<dbReference type="InterPro" id="IPR014710">
    <property type="entry name" value="RmlC-like_jellyroll"/>
</dbReference>
<dbReference type="Gene3D" id="2.60.120.10">
    <property type="entry name" value="Jelly Rolls"/>
    <property type="match status" value="1"/>
</dbReference>
<evidence type="ECO:0000313" key="3">
    <source>
        <dbReference type="Proteomes" id="UP000262621"/>
    </source>
</evidence>
<proteinExistence type="predicted"/>
<dbReference type="InterPro" id="IPR011051">
    <property type="entry name" value="RmlC_Cupin_sf"/>
</dbReference>
<sequence>MSGTGPAGPAVGHGRTPRPEQVDLTASRHPWREVPMPGANLGFYLTRLASRSGAFVVHGRFPAGFARDVAGGYLVDEEFVVLDGELLLGDTTYRRGDLTFVPAGAVRTRMSAPDGATVLAWFGGPAEFHPADRLPAPALPLAETVHLGPDATLPDLPGALWRRGAAVPPDATGDVLNADLSGWRRLGSGAAPGPQDLVRLER</sequence>
<reference evidence="2 3" key="1">
    <citation type="submission" date="2018-08" db="EMBL/GenBank/DDBJ databases">
        <title>Verrucosispora craniellae sp. nov., isolated from a marine sponge in the South China Sea.</title>
        <authorList>
            <person name="Li L."/>
            <person name="Lin H.W."/>
        </authorList>
    </citation>
    <scope>NUCLEOTIDE SEQUENCE [LARGE SCALE GENOMIC DNA]</scope>
    <source>
        <strain evidence="2 3">LHW63014</strain>
    </source>
</reference>
<dbReference type="AlphaFoldDB" id="A0A372FYW7"/>
<feature type="region of interest" description="Disordered" evidence="1">
    <location>
        <begin position="1"/>
        <end position="22"/>
    </location>
</feature>
<dbReference type="SUPFAM" id="SSF51182">
    <property type="entry name" value="RmlC-like cupins"/>
    <property type="match status" value="1"/>
</dbReference>
<organism evidence="2 3">
    <name type="scientific">Micromonospora craniellae</name>
    <dbReference type="NCBI Taxonomy" id="2294034"/>
    <lineage>
        <taxon>Bacteria</taxon>
        <taxon>Bacillati</taxon>
        <taxon>Actinomycetota</taxon>
        <taxon>Actinomycetes</taxon>
        <taxon>Micromonosporales</taxon>
        <taxon>Micromonosporaceae</taxon>
        <taxon>Micromonospora</taxon>
    </lineage>
</organism>
<accession>A0A372FYW7</accession>
<evidence type="ECO:0000313" key="2">
    <source>
        <dbReference type="EMBL" id="RFS45814.1"/>
    </source>
</evidence>
<comment type="caution">
    <text evidence="2">The sequence shown here is derived from an EMBL/GenBank/DDBJ whole genome shotgun (WGS) entry which is preliminary data.</text>
</comment>
<dbReference type="Proteomes" id="UP000262621">
    <property type="component" value="Unassembled WGS sequence"/>
</dbReference>
<protein>
    <recommendedName>
        <fullName evidence="4">Cupin domain-containing protein</fullName>
    </recommendedName>
</protein>